<dbReference type="RefSeq" id="WP_051883156.1">
    <property type="nucleotide sequence ID" value="NZ_APNK01000006.1"/>
</dbReference>
<dbReference type="GO" id="GO:0006782">
    <property type="term" value="P:protoporphyrinogen IX biosynthetic process"/>
    <property type="evidence" value="ECO:0007669"/>
    <property type="project" value="UniProtKB-UniRule"/>
</dbReference>
<dbReference type="EMBL" id="APNK01000006">
    <property type="protein sequence ID" value="KEZ78103.1"/>
    <property type="molecule type" value="Genomic_DNA"/>
</dbReference>
<accession>A0A084IN19</accession>
<dbReference type="GO" id="GO:0004852">
    <property type="term" value="F:uroporphyrinogen-III synthase activity"/>
    <property type="evidence" value="ECO:0007669"/>
    <property type="project" value="UniProtKB-UniRule"/>
</dbReference>
<dbReference type="EC" id="4.2.1.75" evidence="3 9"/>
<dbReference type="Gene3D" id="3.40.50.10090">
    <property type="match status" value="2"/>
</dbReference>
<evidence type="ECO:0000256" key="7">
    <source>
        <dbReference type="ARBA" id="ARBA00040167"/>
    </source>
</evidence>
<keyword evidence="4 9" id="KW-0456">Lyase</keyword>
<evidence type="ECO:0000256" key="9">
    <source>
        <dbReference type="RuleBase" id="RU366031"/>
    </source>
</evidence>
<evidence type="ECO:0000313" key="11">
    <source>
        <dbReference type="EMBL" id="KEZ78103.1"/>
    </source>
</evidence>
<evidence type="ECO:0000256" key="2">
    <source>
        <dbReference type="ARBA" id="ARBA00008133"/>
    </source>
</evidence>
<organism evidence="11 12">
    <name type="scientific">Salinisphaera hydrothermalis (strain C41B8)</name>
    <dbReference type="NCBI Taxonomy" id="1304275"/>
    <lineage>
        <taxon>Bacteria</taxon>
        <taxon>Pseudomonadati</taxon>
        <taxon>Pseudomonadota</taxon>
        <taxon>Gammaproteobacteria</taxon>
        <taxon>Salinisphaerales</taxon>
        <taxon>Salinisphaeraceae</taxon>
        <taxon>Salinisphaera</taxon>
    </lineage>
</organism>
<evidence type="ECO:0000256" key="4">
    <source>
        <dbReference type="ARBA" id="ARBA00023239"/>
    </source>
</evidence>
<dbReference type="AlphaFoldDB" id="A0A084IN19"/>
<protein>
    <recommendedName>
        <fullName evidence="7 9">Uroporphyrinogen-III synthase</fullName>
        <ecNumber evidence="3 9">4.2.1.75</ecNumber>
    </recommendedName>
</protein>
<keyword evidence="5 9" id="KW-0627">Porphyrin biosynthesis</keyword>
<dbReference type="GO" id="GO:0006780">
    <property type="term" value="P:uroporphyrinogen III biosynthetic process"/>
    <property type="evidence" value="ECO:0007669"/>
    <property type="project" value="UniProtKB-UniRule"/>
</dbReference>
<dbReference type="UniPathway" id="UPA00251">
    <property type="reaction ID" value="UER00320"/>
</dbReference>
<comment type="catalytic activity">
    <reaction evidence="8 9">
        <text>hydroxymethylbilane = uroporphyrinogen III + H2O</text>
        <dbReference type="Rhea" id="RHEA:18965"/>
        <dbReference type="ChEBI" id="CHEBI:15377"/>
        <dbReference type="ChEBI" id="CHEBI:57308"/>
        <dbReference type="ChEBI" id="CHEBI:57845"/>
        <dbReference type="EC" id="4.2.1.75"/>
    </reaction>
</comment>
<evidence type="ECO:0000256" key="5">
    <source>
        <dbReference type="ARBA" id="ARBA00023244"/>
    </source>
</evidence>
<comment type="caution">
    <text evidence="11">The sequence shown here is derived from an EMBL/GenBank/DDBJ whole genome shotgun (WGS) entry which is preliminary data.</text>
</comment>
<evidence type="ECO:0000313" key="12">
    <source>
        <dbReference type="Proteomes" id="UP000028302"/>
    </source>
</evidence>
<evidence type="ECO:0000259" key="10">
    <source>
        <dbReference type="Pfam" id="PF02602"/>
    </source>
</evidence>
<reference evidence="11 12" key="1">
    <citation type="submission" date="2013-03" db="EMBL/GenBank/DDBJ databases">
        <title>Salinisphaera hydrothermalis C41B8 Genome Sequencing.</title>
        <authorList>
            <person name="Li C."/>
            <person name="Lai Q."/>
            <person name="Shao Z."/>
        </authorList>
    </citation>
    <scope>NUCLEOTIDE SEQUENCE [LARGE SCALE GENOMIC DNA]</scope>
    <source>
        <strain evidence="11 12">C41B8</strain>
    </source>
</reference>
<feature type="domain" description="Tetrapyrrole biosynthesis uroporphyrinogen III synthase" evidence="10">
    <location>
        <begin position="49"/>
        <end position="247"/>
    </location>
</feature>
<dbReference type="Proteomes" id="UP000028302">
    <property type="component" value="Unassembled WGS sequence"/>
</dbReference>
<evidence type="ECO:0000256" key="6">
    <source>
        <dbReference type="ARBA" id="ARBA00037589"/>
    </source>
</evidence>
<gene>
    <name evidence="11" type="ORF">C41B8_05947</name>
</gene>
<dbReference type="InterPro" id="IPR036108">
    <property type="entry name" value="4pyrrol_syn_uPrphyn_synt_sf"/>
</dbReference>
<dbReference type="eggNOG" id="COG1587">
    <property type="taxonomic scope" value="Bacteria"/>
</dbReference>
<dbReference type="InterPro" id="IPR039793">
    <property type="entry name" value="UROS/Hem4"/>
</dbReference>
<dbReference type="Pfam" id="PF02602">
    <property type="entry name" value="HEM4"/>
    <property type="match status" value="1"/>
</dbReference>
<dbReference type="CDD" id="cd06578">
    <property type="entry name" value="HemD"/>
    <property type="match status" value="1"/>
</dbReference>
<dbReference type="PANTHER" id="PTHR38042">
    <property type="entry name" value="UROPORPHYRINOGEN-III SYNTHASE, CHLOROPLASTIC"/>
    <property type="match status" value="1"/>
</dbReference>
<sequence length="281" mass="29884">MPWRNGCWWPVRIVFWPISAERSVSSASPPDLSGATVWLTRPIAGAESWRRAFEAAGAEVLIEPLLVIEAPEDEPAARAGLARAETADIVIATSANAIAGAARLCPRWTPTGQLLAVGDATAAALADYSGRAVATPARSDSEGLLAMPALRDVAGCRVALLAGQGGREALTEALTTRGAQLDKIVLYRRVAARIERARLERLLAADAVVVTSVEAWRHLLALAEGPERARLARLRLVAASRRVVQQAGYDVDWAIAPVVIERMDAAGAVAALDRVWPARGQ</sequence>
<keyword evidence="12" id="KW-1185">Reference proteome</keyword>
<comment type="similarity">
    <text evidence="2 9">Belongs to the uroporphyrinogen-III synthase family.</text>
</comment>
<dbReference type="STRING" id="1304275.C41B8_05947"/>
<comment type="pathway">
    <text evidence="1 9">Porphyrin-containing compound metabolism; protoporphyrin-IX biosynthesis; coproporphyrinogen-III from 5-aminolevulinate: step 3/4.</text>
</comment>
<dbReference type="InterPro" id="IPR003754">
    <property type="entry name" value="4pyrrol_synth_uPrphyn_synth"/>
</dbReference>
<comment type="function">
    <text evidence="6 9">Catalyzes cyclization of the linear tetrapyrrole, hydroxymethylbilane, to the macrocyclic uroporphyrinogen III.</text>
</comment>
<dbReference type="PANTHER" id="PTHR38042:SF1">
    <property type="entry name" value="UROPORPHYRINOGEN-III SYNTHASE, CHLOROPLASTIC"/>
    <property type="match status" value="1"/>
</dbReference>
<evidence type="ECO:0000256" key="3">
    <source>
        <dbReference type="ARBA" id="ARBA00013109"/>
    </source>
</evidence>
<name>A0A084IN19_SALHC</name>
<proteinExistence type="inferred from homology"/>
<evidence type="ECO:0000256" key="8">
    <source>
        <dbReference type="ARBA" id="ARBA00048617"/>
    </source>
</evidence>
<evidence type="ECO:0000256" key="1">
    <source>
        <dbReference type="ARBA" id="ARBA00004772"/>
    </source>
</evidence>
<dbReference type="SUPFAM" id="SSF69618">
    <property type="entry name" value="HemD-like"/>
    <property type="match status" value="1"/>
</dbReference>